<keyword evidence="1" id="KW-0732">Signal</keyword>
<evidence type="ECO:0000313" key="2">
    <source>
        <dbReference type="EMBL" id="JAP76378.1"/>
    </source>
</evidence>
<evidence type="ECO:0000256" key="1">
    <source>
        <dbReference type="SAM" id="SignalP"/>
    </source>
</evidence>
<sequence>MYTLHYKRFLKRRAWLFVFLHAPVLQMTAQHTRAGSDPILNCSQEVHFSQLKQLMQMSQLNSAKSMGSQADSNQFFGQLCRCGACVWPWLCMTLHKCMRDCNVNSPQRWRSGIDNFGC</sequence>
<protein>
    <recommendedName>
        <fullName evidence="3">Secreted protein</fullName>
    </recommendedName>
</protein>
<dbReference type="EMBL" id="GEDV01012179">
    <property type="protein sequence ID" value="JAP76378.1"/>
    <property type="molecule type" value="Transcribed_RNA"/>
</dbReference>
<name>A0A131YCW0_RHIAP</name>
<dbReference type="AlphaFoldDB" id="A0A131YCW0"/>
<feature type="signal peptide" evidence="1">
    <location>
        <begin position="1"/>
        <end position="29"/>
    </location>
</feature>
<reference evidence="2" key="1">
    <citation type="journal article" date="2016" name="Ticks Tick Borne Dis.">
        <title>De novo assembly and annotation of the salivary gland transcriptome of Rhipicephalus appendiculatus male and female ticks during blood feeding.</title>
        <authorList>
            <person name="de Castro M.H."/>
            <person name="de Klerk D."/>
            <person name="Pienaar R."/>
            <person name="Latif A.A."/>
            <person name="Rees D.J."/>
            <person name="Mans B.J."/>
        </authorList>
    </citation>
    <scope>NUCLEOTIDE SEQUENCE</scope>
    <source>
        <tissue evidence="2">Salivary glands</tissue>
    </source>
</reference>
<feature type="chain" id="PRO_5007284660" description="Secreted protein" evidence="1">
    <location>
        <begin position="30"/>
        <end position="118"/>
    </location>
</feature>
<organism evidence="2">
    <name type="scientific">Rhipicephalus appendiculatus</name>
    <name type="common">Brown ear tick</name>
    <dbReference type="NCBI Taxonomy" id="34631"/>
    <lineage>
        <taxon>Eukaryota</taxon>
        <taxon>Metazoa</taxon>
        <taxon>Ecdysozoa</taxon>
        <taxon>Arthropoda</taxon>
        <taxon>Chelicerata</taxon>
        <taxon>Arachnida</taxon>
        <taxon>Acari</taxon>
        <taxon>Parasitiformes</taxon>
        <taxon>Ixodida</taxon>
        <taxon>Ixodoidea</taxon>
        <taxon>Ixodidae</taxon>
        <taxon>Rhipicephalinae</taxon>
        <taxon>Rhipicephalus</taxon>
        <taxon>Rhipicephalus</taxon>
    </lineage>
</organism>
<proteinExistence type="predicted"/>
<accession>A0A131YCW0</accession>
<evidence type="ECO:0008006" key="3">
    <source>
        <dbReference type="Google" id="ProtNLM"/>
    </source>
</evidence>